<evidence type="ECO:0000256" key="1">
    <source>
        <dbReference type="SAM" id="Phobius"/>
    </source>
</evidence>
<feature type="domain" description="SGNH" evidence="3">
    <location>
        <begin position="401"/>
        <end position="609"/>
    </location>
</feature>
<protein>
    <submittedName>
        <fullName evidence="4">Acyltransferase</fullName>
    </submittedName>
</protein>
<keyword evidence="1" id="KW-0812">Transmembrane</keyword>
<keyword evidence="1" id="KW-0472">Membrane</keyword>
<feature type="transmembrane region" description="Helical" evidence="1">
    <location>
        <begin position="244"/>
        <end position="262"/>
    </location>
</feature>
<feature type="transmembrane region" description="Helical" evidence="1">
    <location>
        <begin position="219"/>
        <end position="238"/>
    </location>
</feature>
<dbReference type="InterPro" id="IPR043968">
    <property type="entry name" value="SGNH"/>
</dbReference>
<feature type="domain" description="Acyltransferase 3" evidence="2">
    <location>
        <begin position="9"/>
        <end position="324"/>
    </location>
</feature>
<dbReference type="RefSeq" id="WP_191145422.1">
    <property type="nucleotide sequence ID" value="NZ_JACXAF010000017.1"/>
</dbReference>
<evidence type="ECO:0000313" key="5">
    <source>
        <dbReference type="Proteomes" id="UP000638014"/>
    </source>
</evidence>
<keyword evidence="5" id="KW-1185">Reference proteome</keyword>
<gene>
    <name evidence="4" type="ORF">IC617_12990</name>
</gene>
<feature type="transmembrane region" description="Helical" evidence="1">
    <location>
        <begin position="168"/>
        <end position="187"/>
    </location>
</feature>
<comment type="caution">
    <text evidence="4">The sequence shown here is derived from an EMBL/GenBank/DDBJ whole genome shotgun (WGS) entry which is preliminary data.</text>
</comment>
<feature type="transmembrane region" description="Helical" evidence="1">
    <location>
        <begin position="75"/>
        <end position="92"/>
    </location>
</feature>
<proteinExistence type="predicted"/>
<evidence type="ECO:0000259" key="3">
    <source>
        <dbReference type="Pfam" id="PF19040"/>
    </source>
</evidence>
<accession>A0A8J6QRN5</accession>
<dbReference type="EMBL" id="JACXAF010000017">
    <property type="protein sequence ID" value="MBD1390351.1"/>
    <property type="molecule type" value="Genomic_DNA"/>
</dbReference>
<dbReference type="GO" id="GO:0009103">
    <property type="term" value="P:lipopolysaccharide biosynthetic process"/>
    <property type="evidence" value="ECO:0007669"/>
    <property type="project" value="TreeGrafter"/>
</dbReference>
<dbReference type="InterPro" id="IPR002656">
    <property type="entry name" value="Acyl_transf_3_dom"/>
</dbReference>
<feature type="transmembrane region" description="Helical" evidence="1">
    <location>
        <begin position="308"/>
        <end position="326"/>
    </location>
</feature>
<keyword evidence="4" id="KW-0012">Acyltransferase</keyword>
<keyword evidence="1" id="KW-1133">Transmembrane helix</keyword>
<dbReference type="GO" id="GO:0016020">
    <property type="term" value="C:membrane"/>
    <property type="evidence" value="ECO:0007669"/>
    <property type="project" value="TreeGrafter"/>
</dbReference>
<dbReference type="AlphaFoldDB" id="A0A8J6QRN5"/>
<dbReference type="Proteomes" id="UP000638014">
    <property type="component" value="Unassembled WGS sequence"/>
</dbReference>
<evidence type="ECO:0000259" key="2">
    <source>
        <dbReference type="Pfam" id="PF01757"/>
    </source>
</evidence>
<name>A0A8J6QRN5_9GAMM</name>
<evidence type="ECO:0000313" key="4">
    <source>
        <dbReference type="EMBL" id="MBD1390351.1"/>
    </source>
</evidence>
<dbReference type="PANTHER" id="PTHR23028">
    <property type="entry name" value="ACETYLTRANSFERASE"/>
    <property type="match status" value="1"/>
</dbReference>
<dbReference type="Pfam" id="PF01757">
    <property type="entry name" value="Acyl_transf_3"/>
    <property type="match status" value="1"/>
</dbReference>
<dbReference type="InterPro" id="IPR050879">
    <property type="entry name" value="Acyltransferase_3"/>
</dbReference>
<dbReference type="GO" id="GO:0016747">
    <property type="term" value="F:acyltransferase activity, transferring groups other than amino-acyl groups"/>
    <property type="evidence" value="ECO:0007669"/>
    <property type="project" value="InterPro"/>
</dbReference>
<keyword evidence="4" id="KW-0808">Transferase</keyword>
<dbReference type="Pfam" id="PF19040">
    <property type="entry name" value="SGNH"/>
    <property type="match status" value="1"/>
</dbReference>
<organism evidence="4 5">
    <name type="scientific">Neiella litorisoli</name>
    <dbReference type="NCBI Taxonomy" id="2771431"/>
    <lineage>
        <taxon>Bacteria</taxon>
        <taxon>Pseudomonadati</taxon>
        <taxon>Pseudomonadota</taxon>
        <taxon>Gammaproteobacteria</taxon>
        <taxon>Alteromonadales</taxon>
        <taxon>Echinimonadaceae</taxon>
        <taxon>Neiella</taxon>
    </lineage>
</organism>
<feature type="transmembrane region" description="Helical" evidence="1">
    <location>
        <begin position="274"/>
        <end position="296"/>
    </location>
</feature>
<feature type="transmembrane region" description="Helical" evidence="1">
    <location>
        <begin position="33"/>
        <end position="54"/>
    </location>
</feature>
<feature type="transmembrane region" description="Helical" evidence="1">
    <location>
        <begin position="12"/>
        <end position="27"/>
    </location>
</feature>
<reference evidence="4" key="1">
    <citation type="submission" date="2020-09" db="EMBL/GenBank/DDBJ databases">
        <title>A novel bacterium of genus Neiella, isolated from South China Sea.</title>
        <authorList>
            <person name="Huang H."/>
            <person name="Mo K."/>
            <person name="Hu Y."/>
        </authorList>
    </citation>
    <scope>NUCLEOTIDE SEQUENCE</scope>
    <source>
        <strain evidence="4">HB171785</strain>
    </source>
</reference>
<feature type="transmembrane region" description="Helical" evidence="1">
    <location>
        <begin position="193"/>
        <end position="212"/>
    </location>
</feature>
<sequence>MKTNQFRLDINGLRGVAVIAVVLYHFNNEWLPSGFAGVDVFFVVSGFLMTKIIMTAIDNSSFSLIRFYQSRANRIIPALAFVCLAVLLYGWFQLLNGDFNSLLRHVYSSLLFFSNHVYWMESGYFEANAMEKWLLHTWSLSVEWQFYLAYPLVLLGLAKISSRRFIKAIVLTGAAVGFAFSIVATGISADAAYFLLPTRAWQLLLGAVAFFYPMSLGRYAKVISYGALLTIILSMFVFDESTPWPSYFAILPTLSAFFILQCNYKDNIVINNKALQVIGLWSYSIYLWHWPVAVYINNLNFSPSKQFYYLLTGIVASLVLGALSYYIIEQKRYMKAKYAIFALVACSSYMLLKAGVPQDLREMSSHPANQFIASYGNYSPRGGCLVSEFQRKHQSMGIFSDCLDMNSSGGVFMWGDSHMSSISLGLRQYIPKGITINRVFSSGCPSSFQIKRGSVSRLRRACDFSNELALKAIKKIRPETVIIANKDKHEMMDWANTVTTLKSLGVREIVLVGPLPQWYPSLPAVYAKHSYGKTHISGKKLDQNVVKTNEKMAQMISDLDSVTYIDVINRICPESEDQRTCHVTYGDELLAFDYGHLTLSGSKHIAKEIIVPILDVTKKG</sequence>
<feature type="transmembrane region" description="Helical" evidence="1">
    <location>
        <begin position="144"/>
        <end position="161"/>
    </location>
</feature>
<dbReference type="PANTHER" id="PTHR23028:SF53">
    <property type="entry name" value="ACYL_TRANSF_3 DOMAIN-CONTAINING PROTEIN"/>
    <property type="match status" value="1"/>
</dbReference>